<keyword evidence="7" id="KW-1185">Reference proteome</keyword>
<dbReference type="InterPro" id="IPR036390">
    <property type="entry name" value="WH_DNA-bd_sf"/>
</dbReference>
<comment type="caution">
    <text evidence="6">The sequence shown here is derived from an EMBL/GenBank/DDBJ whole genome shotgun (WGS) entry which is preliminary data.</text>
</comment>
<comment type="similarity">
    <text evidence="1">Belongs to the LysR transcriptional regulatory family.</text>
</comment>
<dbReference type="SUPFAM" id="SSF46785">
    <property type="entry name" value="Winged helix' DNA-binding domain"/>
    <property type="match status" value="1"/>
</dbReference>
<accession>A0ABW3ADM7</accession>
<dbReference type="PANTHER" id="PTHR30346:SF0">
    <property type="entry name" value="HCA OPERON TRANSCRIPTIONAL ACTIVATOR HCAR"/>
    <property type="match status" value="1"/>
</dbReference>
<sequence>MDFDLSQVRAFVVTAELRHFGKAAARLHLTQQALSKRVRRLEQQLGEALFVRDSRGVELTGAGARFLTHAMSLLTIAEAAAADTRAVSRPVRVDVWGHLHPP</sequence>
<feature type="non-terminal residue" evidence="6">
    <location>
        <position position="102"/>
    </location>
</feature>
<evidence type="ECO:0000256" key="3">
    <source>
        <dbReference type="ARBA" id="ARBA00023125"/>
    </source>
</evidence>
<dbReference type="Gene3D" id="1.10.10.10">
    <property type="entry name" value="Winged helix-like DNA-binding domain superfamily/Winged helix DNA-binding domain"/>
    <property type="match status" value="1"/>
</dbReference>
<protein>
    <submittedName>
        <fullName evidence="6">LysR family transcriptional regulator</fullName>
    </submittedName>
</protein>
<dbReference type="InterPro" id="IPR000847">
    <property type="entry name" value="LysR_HTH_N"/>
</dbReference>
<dbReference type="PRINTS" id="PR00039">
    <property type="entry name" value="HTHLYSR"/>
</dbReference>
<dbReference type="PANTHER" id="PTHR30346">
    <property type="entry name" value="TRANSCRIPTIONAL DUAL REGULATOR HCAR-RELATED"/>
    <property type="match status" value="1"/>
</dbReference>
<keyword evidence="4" id="KW-0804">Transcription</keyword>
<dbReference type="InterPro" id="IPR036388">
    <property type="entry name" value="WH-like_DNA-bd_sf"/>
</dbReference>
<evidence type="ECO:0000256" key="2">
    <source>
        <dbReference type="ARBA" id="ARBA00023015"/>
    </source>
</evidence>
<dbReference type="Proteomes" id="UP001597053">
    <property type="component" value="Unassembled WGS sequence"/>
</dbReference>
<evidence type="ECO:0000259" key="5">
    <source>
        <dbReference type="PROSITE" id="PS50931"/>
    </source>
</evidence>
<feature type="domain" description="HTH lysR-type" evidence="5">
    <location>
        <begin position="3"/>
        <end position="60"/>
    </location>
</feature>
<dbReference type="Pfam" id="PF00126">
    <property type="entry name" value="HTH_1"/>
    <property type="match status" value="1"/>
</dbReference>
<evidence type="ECO:0000313" key="7">
    <source>
        <dbReference type="Proteomes" id="UP001597053"/>
    </source>
</evidence>
<name>A0ABW3ADM7_9ACTN</name>
<dbReference type="EMBL" id="JBHTHM010003002">
    <property type="protein sequence ID" value="MFD0788684.1"/>
    <property type="molecule type" value="Genomic_DNA"/>
</dbReference>
<gene>
    <name evidence="6" type="ORF">ACFQZ8_32610</name>
</gene>
<organism evidence="6 7">
    <name type="scientific">Micromonospora azadirachtae</name>
    <dbReference type="NCBI Taxonomy" id="1970735"/>
    <lineage>
        <taxon>Bacteria</taxon>
        <taxon>Bacillati</taxon>
        <taxon>Actinomycetota</taxon>
        <taxon>Actinomycetes</taxon>
        <taxon>Micromonosporales</taxon>
        <taxon>Micromonosporaceae</taxon>
        <taxon>Micromonospora</taxon>
    </lineage>
</organism>
<reference evidence="7" key="1">
    <citation type="journal article" date="2019" name="Int. J. Syst. Evol. Microbiol.">
        <title>The Global Catalogue of Microorganisms (GCM) 10K type strain sequencing project: providing services to taxonomists for standard genome sequencing and annotation.</title>
        <authorList>
            <consortium name="The Broad Institute Genomics Platform"/>
            <consortium name="The Broad Institute Genome Sequencing Center for Infectious Disease"/>
            <person name="Wu L."/>
            <person name="Ma J."/>
        </authorList>
    </citation>
    <scope>NUCLEOTIDE SEQUENCE [LARGE SCALE GENOMIC DNA]</scope>
    <source>
        <strain evidence="7">JCM 32148</strain>
    </source>
</reference>
<evidence type="ECO:0000256" key="1">
    <source>
        <dbReference type="ARBA" id="ARBA00009437"/>
    </source>
</evidence>
<keyword evidence="3" id="KW-0238">DNA-binding</keyword>
<keyword evidence="2" id="KW-0805">Transcription regulation</keyword>
<evidence type="ECO:0000313" key="6">
    <source>
        <dbReference type="EMBL" id="MFD0788684.1"/>
    </source>
</evidence>
<dbReference type="PROSITE" id="PS50931">
    <property type="entry name" value="HTH_LYSR"/>
    <property type="match status" value="1"/>
</dbReference>
<evidence type="ECO:0000256" key="4">
    <source>
        <dbReference type="ARBA" id="ARBA00023163"/>
    </source>
</evidence>
<proteinExistence type="inferred from homology"/>